<reference evidence="1" key="1">
    <citation type="submission" date="2023-04" db="EMBL/GenBank/DDBJ databases">
        <title>A chromosome-level genome assembly of the parasitoid wasp Eretmocerus hayati.</title>
        <authorList>
            <person name="Zhong Y."/>
            <person name="Liu S."/>
            <person name="Liu Y."/>
        </authorList>
    </citation>
    <scope>NUCLEOTIDE SEQUENCE</scope>
    <source>
        <strain evidence="1">ZJU_SS_LIU_2023</strain>
    </source>
</reference>
<proteinExistence type="predicted"/>
<evidence type="ECO:0000313" key="1">
    <source>
        <dbReference type="EMBL" id="KAJ8684914.1"/>
    </source>
</evidence>
<organism evidence="1 2">
    <name type="scientific">Eretmocerus hayati</name>
    <dbReference type="NCBI Taxonomy" id="131215"/>
    <lineage>
        <taxon>Eukaryota</taxon>
        <taxon>Metazoa</taxon>
        <taxon>Ecdysozoa</taxon>
        <taxon>Arthropoda</taxon>
        <taxon>Hexapoda</taxon>
        <taxon>Insecta</taxon>
        <taxon>Pterygota</taxon>
        <taxon>Neoptera</taxon>
        <taxon>Endopterygota</taxon>
        <taxon>Hymenoptera</taxon>
        <taxon>Apocrita</taxon>
        <taxon>Proctotrupomorpha</taxon>
        <taxon>Chalcidoidea</taxon>
        <taxon>Aphelinidae</taxon>
        <taxon>Aphelininae</taxon>
        <taxon>Eretmocerus</taxon>
    </lineage>
</organism>
<name>A0ACC2PNM2_9HYME</name>
<gene>
    <name evidence="1" type="ORF">QAD02_020707</name>
</gene>
<keyword evidence="2" id="KW-1185">Reference proteome</keyword>
<comment type="caution">
    <text evidence="1">The sequence shown here is derived from an EMBL/GenBank/DDBJ whole genome shotgun (WGS) entry which is preliminary data.</text>
</comment>
<protein>
    <submittedName>
        <fullName evidence="1">Uncharacterized protein</fullName>
    </submittedName>
</protein>
<dbReference type="Proteomes" id="UP001239111">
    <property type="component" value="Chromosome 1"/>
</dbReference>
<evidence type="ECO:0000313" key="2">
    <source>
        <dbReference type="Proteomes" id="UP001239111"/>
    </source>
</evidence>
<accession>A0ACC2PNM2</accession>
<sequence length="189" mass="21778">MPPSRLDAVYRSILLTKFFTKGWGNPENLRRIFKFRTVMSNRAPSYSLVPQDYPVEITKDEEWSDCHIIEGNFETPLDKYLPGVIPEETKTAYFQIILPKKWQSRKTKPVCLNLAGTGDHFKESESPSKLQAGELLLTSSNIRSLQDLQHYFTVLSRRPEETNAHLNVAHLESVIEQDFLEKMPSLPAR</sequence>
<dbReference type="EMBL" id="CM056741">
    <property type="protein sequence ID" value="KAJ8684914.1"/>
    <property type="molecule type" value="Genomic_DNA"/>
</dbReference>